<dbReference type="EMBL" id="VSSQ01014412">
    <property type="protein sequence ID" value="MPM53603.1"/>
    <property type="molecule type" value="Genomic_DNA"/>
</dbReference>
<dbReference type="SUPFAM" id="SSF140683">
    <property type="entry name" value="SP0561-like"/>
    <property type="match status" value="1"/>
</dbReference>
<dbReference type="AlphaFoldDB" id="A0A645ARW2"/>
<name>A0A645ARW2_9ZZZZ</name>
<evidence type="ECO:0000313" key="2">
    <source>
        <dbReference type="EMBL" id="MPM53603.1"/>
    </source>
</evidence>
<evidence type="ECO:0000259" key="1">
    <source>
        <dbReference type="Pfam" id="PF08984"/>
    </source>
</evidence>
<gene>
    <name evidence="2" type="ORF">SDC9_100371</name>
</gene>
<dbReference type="InterPro" id="IPR038062">
    <property type="entry name" value="ScdA-like_N_sf"/>
</dbReference>
<dbReference type="Gene3D" id="1.10.3910.10">
    <property type="entry name" value="SP0561-like"/>
    <property type="match status" value="1"/>
</dbReference>
<dbReference type="InterPro" id="IPR015077">
    <property type="entry name" value="DUF1858"/>
</dbReference>
<comment type="caution">
    <text evidence="2">The sequence shown here is derived from an EMBL/GenBank/DDBJ whole genome shotgun (WGS) entry which is preliminary data.</text>
</comment>
<proteinExistence type="predicted"/>
<reference evidence="2" key="1">
    <citation type="submission" date="2019-08" db="EMBL/GenBank/DDBJ databases">
        <authorList>
            <person name="Kucharzyk K."/>
            <person name="Murdoch R.W."/>
            <person name="Higgins S."/>
            <person name="Loffler F."/>
        </authorList>
    </citation>
    <scope>NUCLEOTIDE SEQUENCE</scope>
</reference>
<organism evidence="2">
    <name type="scientific">bioreactor metagenome</name>
    <dbReference type="NCBI Taxonomy" id="1076179"/>
    <lineage>
        <taxon>unclassified sequences</taxon>
        <taxon>metagenomes</taxon>
        <taxon>ecological metagenomes</taxon>
    </lineage>
</organism>
<feature type="domain" description="DUF1858" evidence="1">
    <location>
        <begin position="8"/>
        <end position="61"/>
    </location>
</feature>
<dbReference type="Pfam" id="PF08984">
    <property type="entry name" value="DUF1858"/>
    <property type="match status" value="1"/>
</dbReference>
<accession>A0A645ARW2</accession>
<protein>
    <recommendedName>
        <fullName evidence="1">DUF1858 domain-containing protein</fullName>
    </recommendedName>
</protein>
<sequence>MKIMDSRKSIYELSQEHPDVVSIMVELGFKDILQPGMLQSAGRVMTLRKGAVLKKLDWQKIEACFSQRGYQIQ</sequence>